<dbReference type="AlphaFoldDB" id="A0AAV8ZB31"/>
<evidence type="ECO:0000313" key="1">
    <source>
        <dbReference type="EMBL" id="KAJ8960730.1"/>
    </source>
</evidence>
<name>A0AAV8ZB31_9CUCU</name>
<protein>
    <submittedName>
        <fullName evidence="1">Uncharacterized protein</fullName>
    </submittedName>
</protein>
<sequence length="64" mass="7820">MDNLRSVLDYIRSFFGPPSLQRKRRAPDPLETFLSPKYRRIHISMPRDFEDNWVHRNPRDDLFC</sequence>
<organism evidence="1 2">
    <name type="scientific">Aromia moschata</name>
    <dbReference type="NCBI Taxonomy" id="1265417"/>
    <lineage>
        <taxon>Eukaryota</taxon>
        <taxon>Metazoa</taxon>
        <taxon>Ecdysozoa</taxon>
        <taxon>Arthropoda</taxon>
        <taxon>Hexapoda</taxon>
        <taxon>Insecta</taxon>
        <taxon>Pterygota</taxon>
        <taxon>Neoptera</taxon>
        <taxon>Endopterygota</taxon>
        <taxon>Coleoptera</taxon>
        <taxon>Polyphaga</taxon>
        <taxon>Cucujiformia</taxon>
        <taxon>Chrysomeloidea</taxon>
        <taxon>Cerambycidae</taxon>
        <taxon>Cerambycinae</taxon>
        <taxon>Callichromatini</taxon>
        <taxon>Aromia</taxon>
    </lineage>
</organism>
<reference evidence="1" key="1">
    <citation type="journal article" date="2023" name="Insect Mol. Biol.">
        <title>Genome sequencing provides insights into the evolution of gene families encoding plant cell wall-degrading enzymes in longhorned beetles.</title>
        <authorList>
            <person name="Shin N.R."/>
            <person name="Okamura Y."/>
            <person name="Kirsch R."/>
            <person name="Pauchet Y."/>
        </authorList>
    </citation>
    <scope>NUCLEOTIDE SEQUENCE</scope>
    <source>
        <strain evidence="1">AMC_N1</strain>
    </source>
</reference>
<keyword evidence="2" id="KW-1185">Reference proteome</keyword>
<evidence type="ECO:0000313" key="2">
    <source>
        <dbReference type="Proteomes" id="UP001162162"/>
    </source>
</evidence>
<dbReference type="Proteomes" id="UP001162162">
    <property type="component" value="Unassembled WGS sequence"/>
</dbReference>
<accession>A0AAV8ZB31</accession>
<dbReference type="EMBL" id="JAPWTK010000007">
    <property type="protein sequence ID" value="KAJ8960730.1"/>
    <property type="molecule type" value="Genomic_DNA"/>
</dbReference>
<comment type="caution">
    <text evidence="1">The sequence shown here is derived from an EMBL/GenBank/DDBJ whole genome shotgun (WGS) entry which is preliminary data.</text>
</comment>
<proteinExistence type="predicted"/>
<gene>
    <name evidence="1" type="ORF">NQ318_020022</name>
</gene>